<dbReference type="GO" id="GO:0016020">
    <property type="term" value="C:membrane"/>
    <property type="evidence" value="ECO:0007669"/>
    <property type="project" value="UniProtKB-SubCell"/>
</dbReference>
<reference evidence="15 16" key="1">
    <citation type="journal article" date="2010" name="Nat. Biotechnol.">
        <title>Genome sequence of the model mushroom Schizophyllum commune.</title>
        <authorList>
            <person name="Ohm R.A."/>
            <person name="de Jong J.F."/>
            <person name="Lugones L.G."/>
            <person name="Aerts A."/>
            <person name="Kothe E."/>
            <person name="Stajich J.E."/>
            <person name="de Vries R.P."/>
            <person name="Record E."/>
            <person name="Levasseur A."/>
            <person name="Baker S.E."/>
            <person name="Bartholomew K.A."/>
            <person name="Coutinho P.M."/>
            <person name="Erdmann S."/>
            <person name="Fowler T.J."/>
            <person name="Gathman A.C."/>
            <person name="Lombard V."/>
            <person name="Henrissat B."/>
            <person name="Knabe N."/>
            <person name="Kuees U."/>
            <person name="Lilly W.W."/>
            <person name="Lindquist E."/>
            <person name="Lucas S."/>
            <person name="Magnuson J.K."/>
            <person name="Piumi F."/>
            <person name="Raudaskoski M."/>
            <person name="Salamov A."/>
            <person name="Schmutz J."/>
            <person name="Schwarze F.W.M.R."/>
            <person name="vanKuyk P.A."/>
            <person name="Horton J.S."/>
            <person name="Grigoriev I.V."/>
            <person name="Woesten H.A.B."/>
        </authorList>
    </citation>
    <scope>NUCLEOTIDE SEQUENCE [LARGE SCALE GENOMIC DNA]</scope>
    <source>
        <strain evidence="16">H4-8 / FGSC 9210</strain>
    </source>
</reference>
<dbReference type="GO" id="GO:0052650">
    <property type="term" value="F:all-trans-retinol dehydrogenase (NADP+) activity"/>
    <property type="evidence" value="ECO:0007669"/>
    <property type="project" value="UniProtKB-ARBA"/>
</dbReference>
<dbReference type="SUPFAM" id="SSF51735">
    <property type="entry name" value="NAD(P)-binding Rossmann-fold domains"/>
    <property type="match status" value="1"/>
</dbReference>
<evidence type="ECO:0000256" key="4">
    <source>
        <dbReference type="ARBA" id="ARBA00022857"/>
    </source>
</evidence>
<dbReference type="RefSeq" id="XP_003038129.1">
    <property type="nucleotide sequence ID" value="XM_003038083.1"/>
</dbReference>
<sequence>MASSSRAAEPSLVFDKLDIDMVVKVLTHTAFGPFFLFLVPVFFFFQGVPLDDPLIRYSTYWFLLVCFGWFVKWWSTLHRNQGSFLFAPPPLDWSEQVVLITGGASGIGELLANTLAVRNVAVVVLDIAPIQSDHYNIAYYKCDVSKWEEVEAVAKTVIEEIGQPTIIVNNAGIVQTKLILDLSPAEIERTFAVNTLSHFWTLKAFLPGMIEQKAGHIITMSSALGFVGTAQMADYNASKAAVLSLNKSLRYELDKRYNCPAIRTTVVCPGHVWTKMFRDVRLPTYPLFSFFAPSIEPVAVVKRIVQAIDDQNSQEILLPFYVKFIPFSQLLPSFLVDLVQKMSGADYAYAHLSGAETMKSG</sequence>
<keyword evidence="4" id="KW-0521">NADP</keyword>
<dbReference type="Gene3D" id="3.40.50.720">
    <property type="entry name" value="NAD(P)-binding Rossmann-like Domain"/>
    <property type="match status" value="1"/>
</dbReference>
<dbReference type="eggNOG" id="KOG1201">
    <property type="taxonomic scope" value="Eukaryota"/>
</dbReference>
<evidence type="ECO:0000256" key="2">
    <source>
        <dbReference type="ARBA" id="ARBA00006484"/>
    </source>
</evidence>
<evidence type="ECO:0000256" key="10">
    <source>
        <dbReference type="ARBA" id="ARBA00068717"/>
    </source>
</evidence>
<dbReference type="SMART" id="SM00822">
    <property type="entry name" value="PKS_KR"/>
    <property type="match status" value="1"/>
</dbReference>
<feature type="transmembrane region" description="Helical" evidence="13">
    <location>
        <begin position="21"/>
        <end position="45"/>
    </location>
</feature>
<keyword evidence="8 13" id="KW-0472">Membrane</keyword>
<dbReference type="Pfam" id="PF00106">
    <property type="entry name" value="adh_short"/>
    <property type="match status" value="1"/>
</dbReference>
<comment type="subcellular location">
    <subcellularLocation>
        <location evidence="1">Membrane</location>
        <topology evidence="1">Multi-pass membrane protein</topology>
    </subcellularLocation>
</comment>
<evidence type="ECO:0000256" key="7">
    <source>
        <dbReference type="ARBA" id="ARBA00023098"/>
    </source>
</evidence>
<protein>
    <recommendedName>
        <fullName evidence="10">Short-chain dehydrogenase/reductase 3</fullName>
    </recommendedName>
    <alternativeName>
        <fullName evidence="11">Retinal short-chain dehydrogenase/reductase 1</fullName>
    </alternativeName>
</protein>
<evidence type="ECO:0000256" key="9">
    <source>
        <dbReference type="ARBA" id="ARBA00059620"/>
    </source>
</evidence>
<evidence type="ECO:0000256" key="13">
    <source>
        <dbReference type="SAM" id="Phobius"/>
    </source>
</evidence>
<dbReference type="InterPro" id="IPR057326">
    <property type="entry name" value="KR_dom"/>
</dbReference>
<comment type="similarity">
    <text evidence="2 12">Belongs to the short-chain dehydrogenases/reductases (SDR) family.</text>
</comment>
<evidence type="ECO:0000256" key="6">
    <source>
        <dbReference type="ARBA" id="ARBA00023002"/>
    </source>
</evidence>
<dbReference type="FunCoup" id="D8PS73">
    <property type="interactions" value="140"/>
</dbReference>
<name>D8PS73_SCHCM</name>
<dbReference type="PANTHER" id="PTHR24322">
    <property type="entry name" value="PKSB"/>
    <property type="match status" value="1"/>
</dbReference>
<dbReference type="GeneID" id="9589154"/>
<feature type="domain" description="Ketoreductase" evidence="14">
    <location>
        <begin position="96"/>
        <end position="265"/>
    </location>
</feature>
<dbReference type="KEGG" id="scm:SCHCO_02623301"/>
<evidence type="ECO:0000313" key="15">
    <source>
        <dbReference type="EMBL" id="EFJ03227.1"/>
    </source>
</evidence>
<organism evidence="16">
    <name type="scientific">Schizophyllum commune (strain H4-8 / FGSC 9210)</name>
    <name type="common">Split gill fungus</name>
    <dbReference type="NCBI Taxonomy" id="578458"/>
    <lineage>
        <taxon>Eukaryota</taxon>
        <taxon>Fungi</taxon>
        <taxon>Dikarya</taxon>
        <taxon>Basidiomycota</taxon>
        <taxon>Agaricomycotina</taxon>
        <taxon>Agaricomycetes</taxon>
        <taxon>Agaricomycetidae</taxon>
        <taxon>Agaricales</taxon>
        <taxon>Schizophyllaceae</taxon>
        <taxon>Schizophyllum</taxon>
    </lineage>
</organism>
<gene>
    <name evidence="15" type="ORF">SCHCODRAFT_83897</name>
</gene>
<keyword evidence="7" id="KW-0443">Lipid metabolism</keyword>
<dbReference type="InterPro" id="IPR020904">
    <property type="entry name" value="Sc_DH/Rdtase_CS"/>
</dbReference>
<dbReference type="OrthoDB" id="10253736at2759"/>
<evidence type="ECO:0000256" key="5">
    <source>
        <dbReference type="ARBA" id="ARBA00022989"/>
    </source>
</evidence>
<evidence type="ECO:0000256" key="3">
    <source>
        <dbReference type="ARBA" id="ARBA00022692"/>
    </source>
</evidence>
<keyword evidence="5 13" id="KW-1133">Transmembrane helix</keyword>
<dbReference type="CDD" id="cd05339">
    <property type="entry name" value="17beta-HSDXI-like_SDR_c"/>
    <property type="match status" value="1"/>
</dbReference>
<dbReference type="AlphaFoldDB" id="D8PS73"/>
<evidence type="ECO:0000256" key="12">
    <source>
        <dbReference type="RuleBase" id="RU000363"/>
    </source>
</evidence>
<dbReference type="InParanoid" id="D8PS73"/>
<evidence type="ECO:0000256" key="8">
    <source>
        <dbReference type="ARBA" id="ARBA00023136"/>
    </source>
</evidence>
<feature type="transmembrane region" description="Helical" evidence="13">
    <location>
        <begin position="57"/>
        <end position="75"/>
    </location>
</feature>
<dbReference type="HOGENOM" id="CLU_010194_5_1_1"/>
<dbReference type="PANTHER" id="PTHR24322:SF736">
    <property type="entry name" value="RETINOL DEHYDROGENASE 10"/>
    <property type="match status" value="1"/>
</dbReference>
<evidence type="ECO:0000256" key="1">
    <source>
        <dbReference type="ARBA" id="ARBA00004141"/>
    </source>
</evidence>
<dbReference type="FunFam" id="3.40.50.720:FF:000131">
    <property type="entry name" value="Short-chain dehydrogenase/reductase 3"/>
    <property type="match status" value="1"/>
</dbReference>
<dbReference type="STRING" id="578458.D8PS73"/>
<keyword evidence="16" id="KW-1185">Reference proteome</keyword>
<evidence type="ECO:0000259" key="14">
    <source>
        <dbReference type="SMART" id="SM00822"/>
    </source>
</evidence>
<evidence type="ECO:0000256" key="11">
    <source>
        <dbReference type="ARBA" id="ARBA00082544"/>
    </source>
</evidence>
<dbReference type="PRINTS" id="PR00081">
    <property type="entry name" value="GDHRDH"/>
</dbReference>
<accession>D8PS73</accession>
<dbReference type="OMA" id="NWYAVLP"/>
<dbReference type="PROSITE" id="PS00061">
    <property type="entry name" value="ADH_SHORT"/>
    <property type="match status" value="1"/>
</dbReference>
<evidence type="ECO:0000313" key="16">
    <source>
        <dbReference type="Proteomes" id="UP000007431"/>
    </source>
</evidence>
<dbReference type="InterPro" id="IPR036291">
    <property type="entry name" value="NAD(P)-bd_dom_sf"/>
</dbReference>
<dbReference type="PRINTS" id="PR00080">
    <property type="entry name" value="SDRFAMILY"/>
</dbReference>
<comment type="function">
    <text evidence="9">Catalyzes the reduction of all-trans-retinal to all-trans-retinol in the presence of NADPH.</text>
</comment>
<dbReference type="Proteomes" id="UP000007431">
    <property type="component" value="Unassembled WGS sequence"/>
</dbReference>
<keyword evidence="6" id="KW-0560">Oxidoreductase</keyword>
<proteinExistence type="inferred from homology"/>
<keyword evidence="3 13" id="KW-0812">Transmembrane</keyword>
<dbReference type="EMBL" id="GL377302">
    <property type="protein sequence ID" value="EFJ03227.1"/>
    <property type="molecule type" value="Genomic_DNA"/>
</dbReference>
<dbReference type="VEuPathDB" id="FungiDB:SCHCODRAFT_02623301"/>
<dbReference type="InterPro" id="IPR002347">
    <property type="entry name" value="SDR_fam"/>
</dbReference>